<evidence type="ECO:0000256" key="4">
    <source>
        <dbReference type="ARBA" id="ARBA00022630"/>
    </source>
</evidence>
<dbReference type="PANTHER" id="PTHR42809:SF1">
    <property type="entry name" value="FLAVODOXIN 1"/>
    <property type="match status" value="1"/>
</dbReference>
<dbReference type="PIRSF" id="PIRSF038996">
    <property type="entry name" value="FldA"/>
    <property type="match status" value="1"/>
</dbReference>
<dbReference type="Gene3D" id="3.40.50.360">
    <property type="match status" value="1"/>
</dbReference>
<dbReference type="PROSITE" id="PS50902">
    <property type="entry name" value="FLAVODOXIN_LIKE"/>
    <property type="match status" value="1"/>
</dbReference>
<dbReference type="InterPro" id="IPR010086">
    <property type="entry name" value="Flavodoxin_lc"/>
</dbReference>
<dbReference type="SUPFAM" id="SSF52218">
    <property type="entry name" value="Flavoproteins"/>
    <property type="match status" value="1"/>
</dbReference>
<dbReference type="NCBIfam" id="NF006737">
    <property type="entry name" value="PRK09267.1-3"/>
    <property type="match status" value="1"/>
</dbReference>
<dbReference type="RefSeq" id="WP_013087725.1">
    <property type="nucleotide sequence ID" value="NC_014109.1"/>
</dbReference>
<dbReference type="PANTHER" id="PTHR42809">
    <property type="entry name" value="FLAVODOXIN 2"/>
    <property type="match status" value="1"/>
</dbReference>
<name>D4G830_RIEPU</name>
<dbReference type="GO" id="GO:0010181">
    <property type="term" value="F:FMN binding"/>
    <property type="evidence" value="ECO:0007669"/>
    <property type="project" value="UniProtKB-UniRule"/>
</dbReference>
<comment type="cofactor">
    <cofactor evidence="1 7">
        <name>FMN</name>
        <dbReference type="ChEBI" id="CHEBI:58210"/>
    </cofactor>
</comment>
<gene>
    <name evidence="9" type="ordered locus">RIEPE_0226</name>
</gene>
<evidence type="ECO:0000313" key="9">
    <source>
        <dbReference type="EMBL" id="ADD79740.1"/>
    </source>
</evidence>
<dbReference type="Proteomes" id="UP000001700">
    <property type="component" value="Chromosome"/>
</dbReference>
<keyword evidence="3 7" id="KW-0813">Transport</keyword>
<evidence type="ECO:0000259" key="8">
    <source>
        <dbReference type="PROSITE" id="PS50902"/>
    </source>
</evidence>
<protein>
    <recommendedName>
        <fullName evidence="7">Flavodoxin</fullName>
    </recommendedName>
</protein>
<evidence type="ECO:0000256" key="5">
    <source>
        <dbReference type="ARBA" id="ARBA00022643"/>
    </source>
</evidence>
<dbReference type="EMBL" id="CP001085">
    <property type="protein sequence ID" value="ADD79740.1"/>
    <property type="molecule type" value="Genomic_DNA"/>
</dbReference>
<proteinExistence type="inferred from homology"/>
<organism evidence="9 10">
    <name type="scientific">Riesia pediculicola (strain USDA)</name>
    <dbReference type="NCBI Taxonomy" id="515618"/>
    <lineage>
        <taxon>Bacteria</taxon>
        <taxon>Pseudomonadati</taxon>
        <taxon>Pseudomonadota</taxon>
        <taxon>Gammaproteobacteria</taxon>
        <taxon>Enterobacterales</taxon>
        <taxon>Enterobacteriaceae</taxon>
        <taxon>Candidatus Riesia</taxon>
    </lineage>
</organism>
<dbReference type="OrthoDB" id="359268at2"/>
<evidence type="ECO:0000313" key="10">
    <source>
        <dbReference type="Proteomes" id="UP000001700"/>
    </source>
</evidence>
<dbReference type="eggNOG" id="COG0716">
    <property type="taxonomic scope" value="Bacteria"/>
</dbReference>
<dbReference type="KEGG" id="rip:RIEPE_0226"/>
<evidence type="ECO:0000256" key="1">
    <source>
        <dbReference type="ARBA" id="ARBA00001917"/>
    </source>
</evidence>
<keyword evidence="10" id="KW-1185">Reference proteome</keyword>
<comment type="similarity">
    <text evidence="2 7">Belongs to the flavodoxin family.</text>
</comment>
<dbReference type="HOGENOM" id="CLU_051402_1_1_6"/>
<evidence type="ECO:0000256" key="6">
    <source>
        <dbReference type="ARBA" id="ARBA00022982"/>
    </source>
</evidence>
<dbReference type="InterPro" id="IPR050619">
    <property type="entry name" value="Flavodoxin"/>
</dbReference>
<feature type="domain" description="Flavodoxin-like" evidence="8">
    <location>
        <begin position="4"/>
        <end position="167"/>
    </location>
</feature>
<keyword evidence="6 7" id="KW-0249">Electron transport</keyword>
<reference evidence="9" key="1">
    <citation type="submission" date="2008-05" db="EMBL/GenBank/DDBJ databases">
        <title>Genome sequence of Riesia pediculicola USDA.</title>
        <authorList>
            <person name="Kirkness E.F."/>
        </authorList>
    </citation>
    <scope>NUCLEOTIDE SEQUENCE [LARGE SCALE GENOMIC DNA]</scope>
    <source>
        <strain evidence="9">USDA</strain>
    </source>
</reference>
<comment type="function">
    <text evidence="7">Low-potential electron donor to a number of redox enzymes.</text>
</comment>
<keyword evidence="5 7" id="KW-0288">FMN</keyword>
<evidence type="ECO:0000256" key="2">
    <source>
        <dbReference type="ARBA" id="ARBA00005267"/>
    </source>
</evidence>
<dbReference type="InterPro" id="IPR029039">
    <property type="entry name" value="Flavoprotein-like_sf"/>
</dbReference>
<evidence type="ECO:0000256" key="7">
    <source>
        <dbReference type="PIRNR" id="PIRNR038996"/>
    </source>
</evidence>
<dbReference type="Pfam" id="PF00258">
    <property type="entry name" value="Flavodoxin_1"/>
    <property type="match status" value="1"/>
</dbReference>
<sequence>MKKIGIFFGSDTGNTEKVSKILAKNLKSFGYEPEIYNIANSKKEYLESFNFLLLGIPTWYYGEAQCDWYDFFNTLKEINFLNKYVGIFGCGDQEDYPEYFCDAMGILKEIITKRNANLIGKWSTEGYKFQRSKALEDEKNFIGLAIDEDRQPDLTNQRVKNWAKLIVDHINRIKES</sequence>
<evidence type="ECO:0000256" key="3">
    <source>
        <dbReference type="ARBA" id="ARBA00022448"/>
    </source>
</evidence>
<dbReference type="GO" id="GO:0009055">
    <property type="term" value="F:electron transfer activity"/>
    <property type="evidence" value="ECO:0007669"/>
    <property type="project" value="UniProtKB-UniRule"/>
</dbReference>
<dbReference type="AlphaFoldDB" id="D4G830"/>
<dbReference type="NCBIfam" id="NF006739">
    <property type="entry name" value="PRK09267.1-5"/>
    <property type="match status" value="1"/>
</dbReference>
<dbReference type="NCBIfam" id="TIGR01752">
    <property type="entry name" value="flav_long"/>
    <property type="match status" value="1"/>
</dbReference>
<accession>D4G830</accession>
<keyword evidence="4 7" id="KW-0285">Flavoprotein</keyword>
<dbReference type="InterPro" id="IPR008254">
    <property type="entry name" value="Flavodoxin/NO_synth"/>
</dbReference>